<comment type="subcellular location">
    <subcellularLocation>
        <location evidence="1">Membrane</location>
        <topology evidence="1">Multi-pass membrane protein</topology>
    </subcellularLocation>
</comment>
<evidence type="ECO:0000256" key="2">
    <source>
        <dbReference type="ARBA" id="ARBA00022692"/>
    </source>
</evidence>
<keyword evidence="11" id="KW-1185">Reference proteome</keyword>
<keyword evidence="7" id="KW-0807">Transducer</keyword>
<keyword evidence="6" id="KW-0675">Receptor</keyword>
<dbReference type="AlphaFoldDB" id="A0AAD9NPP2"/>
<evidence type="ECO:0000256" key="6">
    <source>
        <dbReference type="ARBA" id="ARBA00023170"/>
    </source>
</evidence>
<proteinExistence type="predicted"/>
<gene>
    <name evidence="10" type="ORF">NP493_685g01033</name>
</gene>
<evidence type="ECO:0000313" key="11">
    <source>
        <dbReference type="Proteomes" id="UP001209878"/>
    </source>
</evidence>
<organism evidence="10 11">
    <name type="scientific">Ridgeia piscesae</name>
    <name type="common">Tubeworm</name>
    <dbReference type="NCBI Taxonomy" id="27915"/>
    <lineage>
        <taxon>Eukaryota</taxon>
        <taxon>Metazoa</taxon>
        <taxon>Spiralia</taxon>
        <taxon>Lophotrochozoa</taxon>
        <taxon>Annelida</taxon>
        <taxon>Polychaeta</taxon>
        <taxon>Sedentaria</taxon>
        <taxon>Canalipalpata</taxon>
        <taxon>Sabellida</taxon>
        <taxon>Siboglinidae</taxon>
        <taxon>Ridgeia</taxon>
    </lineage>
</organism>
<evidence type="ECO:0000313" key="10">
    <source>
        <dbReference type="EMBL" id="KAK2176066.1"/>
    </source>
</evidence>
<name>A0AAD9NPP2_RIDPI</name>
<dbReference type="PRINTS" id="PR00237">
    <property type="entry name" value="GPCRRHODOPSN"/>
</dbReference>
<keyword evidence="5 8" id="KW-0472">Membrane</keyword>
<keyword evidence="3 8" id="KW-1133">Transmembrane helix</keyword>
<evidence type="ECO:0000256" key="3">
    <source>
        <dbReference type="ARBA" id="ARBA00022989"/>
    </source>
</evidence>
<sequence>MSLAYDSVDAMSDNRTWTHARTANLSAENATVDAWLGDSLDAIMDGFLAGLYTYDRPGSVVLIAAYVPLFLLSVSGNVVVLLVILLNRSMRTVTNYFLFNLAIADLLGRFWSTL</sequence>
<protein>
    <recommendedName>
        <fullName evidence="9">G-protein coupled receptors family 1 profile domain-containing protein</fullName>
    </recommendedName>
</protein>
<evidence type="ECO:0000256" key="1">
    <source>
        <dbReference type="ARBA" id="ARBA00004141"/>
    </source>
</evidence>
<dbReference type="Gene3D" id="1.20.1070.10">
    <property type="entry name" value="Rhodopsin 7-helix transmembrane proteins"/>
    <property type="match status" value="1"/>
</dbReference>
<dbReference type="Pfam" id="PF00001">
    <property type="entry name" value="7tm_1"/>
    <property type="match status" value="1"/>
</dbReference>
<dbReference type="GO" id="GO:0016020">
    <property type="term" value="C:membrane"/>
    <property type="evidence" value="ECO:0007669"/>
    <property type="project" value="UniProtKB-SubCell"/>
</dbReference>
<feature type="transmembrane region" description="Helical" evidence="8">
    <location>
        <begin position="60"/>
        <end position="86"/>
    </location>
</feature>
<evidence type="ECO:0000256" key="7">
    <source>
        <dbReference type="ARBA" id="ARBA00023224"/>
    </source>
</evidence>
<feature type="transmembrane region" description="Helical" evidence="8">
    <location>
        <begin position="93"/>
        <end position="111"/>
    </location>
</feature>
<dbReference type="SUPFAM" id="SSF81321">
    <property type="entry name" value="Family A G protein-coupled receptor-like"/>
    <property type="match status" value="1"/>
</dbReference>
<dbReference type="PROSITE" id="PS50262">
    <property type="entry name" value="G_PROTEIN_RECEP_F1_2"/>
    <property type="match status" value="1"/>
</dbReference>
<evidence type="ECO:0000256" key="5">
    <source>
        <dbReference type="ARBA" id="ARBA00023136"/>
    </source>
</evidence>
<dbReference type="PANTHER" id="PTHR24243">
    <property type="entry name" value="G-PROTEIN COUPLED RECEPTOR"/>
    <property type="match status" value="1"/>
</dbReference>
<dbReference type="GO" id="GO:0004930">
    <property type="term" value="F:G protein-coupled receptor activity"/>
    <property type="evidence" value="ECO:0007669"/>
    <property type="project" value="UniProtKB-KW"/>
</dbReference>
<evidence type="ECO:0000256" key="8">
    <source>
        <dbReference type="SAM" id="Phobius"/>
    </source>
</evidence>
<dbReference type="EMBL" id="JAODUO010000687">
    <property type="protein sequence ID" value="KAK2176066.1"/>
    <property type="molecule type" value="Genomic_DNA"/>
</dbReference>
<dbReference type="InterPro" id="IPR000276">
    <property type="entry name" value="GPCR_Rhodpsn"/>
</dbReference>
<comment type="caution">
    <text evidence="10">The sequence shown here is derived from an EMBL/GenBank/DDBJ whole genome shotgun (WGS) entry which is preliminary data.</text>
</comment>
<evidence type="ECO:0000256" key="4">
    <source>
        <dbReference type="ARBA" id="ARBA00023040"/>
    </source>
</evidence>
<keyword evidence="4" id="KW-0297">G-protein coupled receptor</keyword>
<feature type="domain" description="G-protein coupled receptors family 1 profile" evidence="9">
    <location>
        <begin position="76"/>
        <end position="114"/>
    </location>
</feature>
<dbReference type="InterPro" id="IPR017452">
    <property type="entry name" value="GPCR_Rhodpsn_7TM"/>
</dbReference>
<accession>A0AAD9NPP2</accession>
<reference evidence="10" key="1">
    <citation type="journal article" date="2023" name="Mol. Biol. Evol.">
        <title>Third-Generation Sequencing Reveals the Adaptive Role of the Epigenome in Three Deep-Sea Polychaetes.</title>
        <authorList>
            <person name="Perez M."/>
            <person name="Aroh O."/>
            <person name="Sun Y."/>
            <person name="Lan Y."/>
            <person name="Juniper S.K."/>
            <person name="Young C.R."/>
            <person name="Angers B."/>
            <person name="Qian P.Y."/>
        </authorList>
    </citation>
    <scope>NUCLEOTIDE SEQUENCE</scope>
    <source>
        <strain evidence="10">R07B-5</strain>
    </source>
</reference>
<dbReference type="PANTHER" id="PTHR24243:SF208">
    <property type="entry name" value="PYROKININ-1 RECEPTOR"/>
    <property type="match status" value="1"/>
</dbReference>
<dbReference type="Proteomes" id="UP001209878">
    <property type="component" value="Unassembled WGS sequence"/>
</dbReference>
<keyword evidence="2 8" id="KW-0812">Transmembrane</keyword>
<evidence type="ECO:0000259" key="9">
    <source>
        <dbReference type="PROSITE" id="PS50262"/>
    </source>
</evidence>